<comment type="caution">
    <text evidence="2">The sequence shown here is derived from an EMBL/GenBank/DDBJ whole genome shotgun (WGS) entry which is preliminary data.</text>
</comment>
<dbReference type="STRING" id="70996.SE18_03480"/>
<organism evidence="2 3">
    <name type="scientific">Herpetosiphon geysericola</name>
    <dbReference type="NCBI Taxonomy" id="70996"/>
    <lineage>
        <taxon>Bacteria</taxon>
        <taxon>Bacillati</taxon>
        <taxon>Chloroflexota</taxon>
        <taxon>Chloroflexia</taxon>
        <taxon>Herpetosiphonales</taxon>
        <taxon>Herpetosiphonaceae</taxon>
        <taxon>Herpetosiphon</taxon>
    </lineage>
</organism>
<proteinExistence type="predicted"/>
<name>A0A0P6YM39_9CHLR</name>
<dbReference type="InterPro" id="IPR002937">
    <property type="entry name" value="Amino_oxidase"/>
</dbReference>
<accession>A0A0P6YM39</accession>
<dbReference type="Gene3D" id="3.50.50.60">
    <property type="entry name" value="FAD/NAD(P)-binding domain"/>
    <property type="match status" value="1"/>
</dbReference>
<dbReference type="InterPro" id="IPR036188">
    <property type="entry name" value="FAD/NAD-bd_sf"/>
</dbReference>
<dbReference type="EMBL" id="LGKP01000007">
    <property type="protein sequence ID" value="KPL91215.1"/>
    <property type="molecule type" value="Genomic_DNA"/>
</dbReference>
<sequence>MKTIAVIGAGFAGLSAAYDLAVAGHNVTVYEAAPQVGGLAAGFQAEGWDWSLEKFYHHIFGSDKALLDFIKEIRADDLLFFNSPVSGQWDAQRGSIEIGGVVPLLTYPHLSVFNRLRNAAGGAWLKFLAVINRWQHLEQTTAERYIQKLMGKPAYEAMWKPVLEGKFGPYTPEVNAAWFWARIASRTFKLGYFRGGFQALGERMADAVRKKGGTIRLNSPVKELRKIEQGWLVISNDQSSYDQVLSTTSPSLLKRMTPDLPTSYTAKLDQLKSIGAVVLTVALKQSLTNGMYWMNMDKKHFPFLALVEHTQMIDRRHYGGQHLVYLGDYLEPSHEYFQLSKEELLERFMPSLSKVNPQFKPDWIEGVWLHREAYAQPIVPVNHSQSIPALKTPLEDLWWASMSQVYPWDRGTNFAVEIGRRAAKEMLGK</sequence>
<dbReference type="RefSeq" id="WP_054533029.1">
    <property type="nucleotide sequence ID" value="NZ_LGKP01000007.1"/>
</dbReference>
<gene>
    <name evidence="2" type="ORF">SE18_03480</name>
</gene>
<dbReference type="OrthoDB" id="9803192at2"/>
<dbReference type="PRINTS" id="PR00419">
    <property type="entry name" value="ADXRDTASE"/>
</dbReference>
<keyword evidence="3" id="KW-1185">Reference proteome</keyword>
<dbReference type="InterPro" id="IPR050464">
    <property type="entry name" value="Zeta_carotene_desat/Oxidored"/>
</dbReference>
<dbReference type="PANTHER" id="PTHR42923:SF46">
    <property type="entry name" value="AMINE OXIDASE"/>
    <property type="match status" value="1"/>
</dbReference>
<dbReference type="GO" id="GO:0016491">
    <property type="term" value="F:oxidoreductase activity"/>
    <property type="evidence" value="ECO:0007669"/>
    <property type="project" value="InterPro"/>
</dbReference>
<dbReference type="NCBIfam" id="NF005560">
    <property type="entry name" value="PRK07233.1"/>
    <property type="match status" value="1"/>
</dbReference>
<evidence type="ECO:0000259" key="1">
    <source>
        <dbReference type="Pfam" id="PF01593"/>
    </source>
</evidence>
<evidence type="ECO:0000313" key="2">
    <source>
        <dbReference type="EMBL" id="KPL91215.1"/>
    </source>
</evidence>
<dbReference type="PANTHER" id="PTHR42923">
    <property type="entry name" value="PROTOPORPHYRINOGEN OXIDASE"/>
    <property type="match status" value="1"/>
</dbReference>
<dbReference type="AlphaFoldDB" id="A0A0P6YM39"/>
<feature type="domain" description="Amine oxidase" evidence="1">
    <location>
        <begin position="11"/>
        <end position="427"/>
    </location>
</feature>
<reference evidence="2 3" key="1">
    <citation type="submission" date="2015-07" db="EMBL/GenBank/DDBJ databases">
        <title>Whole genome sequence of Herpetosiphon geysericola DSM 7119.</title>
        <authorList>
            <person name="Hemp J."/>
            <person name="Ward L.M."/>
            <person name="Pace L.A."/>
            <person name="Fischer W.W."/>
        </authorList>
    </citation>
    <scope>NUCLEOTIDE SEQUENCE [LARGE SCALE GENOMIC DNA]</scope>
    <source>
        <strain evidence="2 3">DSM 7119</strain>
    </source>
</reference>
<dbReference type="Pfam" id="PF01593">
    <property type="entry name" value="Amino_oxidase"/>
    <property type="match status" value="1"/>
</dbReference>
<protein>
    <submittedName>
        <fullName evidence="2">Oxidoreductase</fullName>
    </submittedName>
</protein>
<evidence type="ECO:0000313" key="3">
    <source>
        <dbReference type="Proteomes" id="UP000050277"/>
    </source>
</evidence>
<dbReference type="Proteomes" id="UP000050277">
    <property type="component" value="Unassembled WGS sequence"/>
</dbReference>
<dbReference type="SUPFAM" id="SSF51905">
    <property type="entry name" value="FAD/NAD(P)-binding domain"/>
    <property type="match status" value="1"/>
</dbReference>